<dbReference type="Proteomes" id="UP000799778">
    <property type="component" value="Unassembled WGS sequence"/>
</dbReference>
<keyword evidence="1" id="KW-0677">Repeat</keyword>
<protein>
    <submittedName>
        <fullName evidence="4">Ankyrin</fullName>
    </submittedName>
</protein>
<accession>A0A6A5XCV1</accession>
<dbReference type="PROSITE" id="PS50297">
    <property type="entry name" value="ANK_REP_REGION"/>
    <property type="match status" value="1"/>
</dbReference>
<keyword evidence="2 3" id="KW-0040">ANK repeat</keyword>
<reference evidence="4" key="1">
    <citation type="journal article" date="2020" name="Stud. Mycol.">
        <title>101 Dothideomycetes genomes: a test case for predicting lifestyles and emergence of pathogens.</title>
        <authorList>
            <person name="Haridas S."/>
            <person name="Albert R."/>
            <person name="Binder M."/>
            <person name="Bloem J."/>
            <person name="Labutti K."/>
            <person name="Salamov A."/>
            <person name="Andreopoulos B."/>
            <person name="Baker S."/>
            <person name="Barry K."/>
            <person name="Bills G."/>
            <person name="Bluhm B."/>
            <person name="Cannon C."/>
            <person name="Castanera R."/>
            <person name="Culley D."/>
            <person name="Daum C."/>
            <person name="Ezra D."/>
            <person name="Gonzalez J."/>
            <person name="Henrissat B."/>
            <person name="Kuo A."/>
            <person name="Liang C."/>
            <person name="Lipzen A."/>
            <person name="Lutzoni F."/>
            <person name="Magnuson J."/>
            <person name="Mondo S."/>
            <person name="Nolan M."/>
            <person name="Ohm R."/>
            <person name="Pangilinan J."/>
            <person name="Park H.-J."/>
            <person name="Ramirez L."/>
            <person name="Alfaro M."/>
            <person name="Sun H."/>
            <person name="Tritt A."/>
            <person name="Yoshinaga Y."/>
            <person name="Zwiers L.-H."/>
            <person name="Turgeon B."/>
            <person name="Goodwin S."/>
            <person name="Spatafora J."/>
            <person name="Crous P."/>
            <person name="Grigoriev I."/>
        </authorList>
    </citation>
    <scope>NUCLEOTIDE SEQUENCE</scope>
    <source>
        <strain evidence="4">CBS 175.79</strain>
    </source>
</reference>
<evidence type="ECO:0000256" key="2">
    <source>
        <dbReference type="ARBA" id="ARBA00023043"/>
    </source>
</evidence>
<dbReference type="InterPro" id="IPR036770">
    <property type="entry name" value="Ankyrin_rpt-contain_sf"/>
</dbReference>
<dbReference type="PANTHER" id="PTHR24198">
    <property type="entry name" value="ANKYRIN REPEAT AND PROTEIN KINASE DOMAIN-CONTAINING PROTEIN"/>
    <property type="match status" value="1"/>
</dbReference>
<sequence length="592" mass="65879">MKALVKAAIRFMFAWDIFNNLISDESRYRGCMKSNALIAAIVADEPNMIEESLQRTGIDTVIRTRYFGDPLTAAAVFGTSETVQLVLRHQKTSGNKRFRHLRDIHALEAAAEAGRTEIIQTLLDAIEFEPSDFERAILAAVRSMEESVAMFLIDRRPTYPQLDRETRFWLSIARTVAESGCEIILENIMSALIHSLKDDDFALVIEDACRYGHKDMTCLLLSAFPAKTPDVLTGSLFWAGYLGDIGLVDVLLNHLNWDLNAQLKVLAGTVSGSQLETTDFASREAGSGARLRTFTDVVHYLLPDLPSPISYRAVMATQEYPSQPSTGRVQVPQEAVSLQKAILDGNLKEAVTIFCTYGNKHKQDDLRSFSGSFIAAARKNHPEILLYLCENRWPLLLSGSANSAAIIQVFTDRGWNVNDADPSVHCSRFGDYVGDEHLTRWLLRRGADPNSRGDMDISAISVAVQRTPSLPLLKLLLEKGGRVDKGQLLHFTVQRRQDDTLEVIELLLDLDCPMDTIMFDDDPQSRLLWGSGGLETPLHIAVRHNKVDIASFLLERGADATVKPRGGRTALEMAKSTRNDNMISLLSKYKLG</sequence>
<evidence type="ECO:0000313" key="4">
    <source>
        <dbReference type="EMBL" id="KAF2010822.1"/>
    </source>
</evidence>
<dbReference type="SMART" id="SM00248">
    <property type="entry name" value="ANK"/>
    <property type="match status" value="6"/>
</dbReference>
<evidence type="ECO:0000313" key="5">
    <source>
        <dbReference type="Proteomes" id="UP000799778"/>
    </source>
</evidence>
<gene>
    <name evidence="4" type="ORF">BU24DRAFT_427023</name>
</gene>
<dbReference type="OrthoDB" id="1722345at2759"/>
<dbReference type="PANTHER" id="PTHR24198:SF165">
    <property type="entry name" value="ANKYRIN REPEAT-CONTAINING PROTEIN-RELATED"/>
    <property type="match status" value="1"/>
</dbReference>
<evidence type="ECO:0000256" key="3">
    <source>
        <dbReference type="PROSITE-ProRule" id="PRU00023"/>
    </source>
</evidence>
<dbReference type="SUPFAM" id="SSF48403">
    <property type="entry name" value="Ankyrin repeat"/>
    <property type="match status" value="2"/>
</dbReference>
<name>A0A6A5XCV1_9PLEO</name>
<dbReference type="PROSITE" id="PS50088">
    <property type="entry name" value="ANK_REPEAT"/>
    <property type="match status" value="1"/>
</dbReference>
<organism evidence="4 5">
    <name type="scientific">Aaosphaeria arxii CBS 175.79</name>
    <dbReference type="NCBI Taxonomy" id="1450172"/>
    <lineage>
        <taxon>Eukaryota</taxon>
        <taxon>Fungi</taxon>
        <taxon>Dikarya</taxon>
        <taxon>Ascomycota</taxon>
        <taxon>Pezizomycotina</taxon>
        <taxon>Dothideomycetes</taxon>
        <taxon>Pleosporomycetidae</taxon>
        <taxon>Pleosporales</taxon>
        <taxon>Pleosporales incertae sedis</taxon>
        <taxon>Aaosphaeria</taxon>
    </lineage>
</organism>
<dbReference type="EMBL" id="ML978075">
    <property type="protein sequence ID" value="KAF2010822.1"/>
    <property type="molecule type" value="Genomic_DNA"/>
</dbReference>
<keyword evidence="5" id="KW-1185">Reference proteome</keyword>
<proteinExistence type="predicted"/>
<dbReference type="GeneID" id="54286517"/>
<dbReference type="AlphaFoldDB" id="A0A6A5XCV1"/>
<feature type="repeat" description="ANK" evidence="3">
    <location>
        <begin position="533"/>
        <end position="565"/>
    </location>
</feature>
<dbReference type="Pfam" id="PF13857">
    <property type="entry name" value="Ank_5"/>
    <property type="match status" value="1"/>
</dbReference>
<dbReference type="InterPro" id="IPR002110">
    <property type="entry name" value="Ankyrin_rpt"/>
</dbReference>
<dbReference type="RefSeq" id="XP_033379161.1">
    <property type="nucleotide sequence ID" value="XM_033529120.1"/>
</dbReference>
<evidence type="ECO:0000256" key="1">
    <source>
        <dbReference type="ARBA" id="ARBA00022737"/>
    </source>
</evidence>
<dbReference type="Gene3D" id="1.25.40.20">
    <property type="entry name" value="Ankyrin repeat-containing domain"/>
    <property type="match status" value="3"/>
</dbReference>